<dbReference type="CDD" id="cd13228">
    <property type="entry name" value="PHear_NECAP"/>
    <property type="match status" value="1"/>
</dbReference>
<dbReference type="EMBL" id="BLQM01000522">
    <property type="protein sequence ID" value="GMH93416.1"/>
    <property type="molecule type" value="Genomic_DNA"/>
</dbReference>
<evidence type="ECO:0000259" key="2">
    <source>
        <dbReference type="Pfam" id="PF07933"/>
    </source>
</evidence>
<evidence type="ECO:0000313" key="4">
    <source>
        <dbReference type="Proteomes" id="UP001162640"/>
    </source>
</evidence>
<reference evidence="4" key="1">
    <citation type="journal article" date="2023" name="Commun. Biol.">
        <title>Genome analysis of Parmales, the sister group of diatoms, reveals the evolutionary specialization of diatoms from phago-mixotrophs to photoautotrophs.</title>
        <authorList>
            <person name="Ban H."/>
            <person name="Sato S."/>
            <person name="Yoshikawa S."/>
            <person name="Yamada K."/>
            <person name="Nakamura Y."/>
            <person name="Ichinomiya M."/>
            <person name="Sato N."/>
            <person name="Blanc-Mathieu R."/>
            <person name="Endo H."/>
            <person name="Kuwata A."/>
            <person name="Ogata H."/>
        </authorList>
    </citation>
    <scope>NUCLEOTIDE SEQUENCE [LARGE SCALE GENOMIC DNA]</scope>
</reference>
<dbReference type="Pfam" id="PF07933">
    <property type="entry name" value="DUF1681"/>
    <property type="match status" value="1"/>
</dbReference>
<feature type="domain" description="NECAP PHear" evidence="2">
    <location>
        <begin position="10"/>
        <end position="156"/>
    </location>
</feature>
<feature type="region of interest" description="Disordered" evidence="1">
    <location>
        <begin position="159"/>
        <end position="232"/>
    </location>
</feature>
<dbReference type="GO" id="GO:0006897">
    <property type="term" value="P:endocytosis"/>
    <property type="evidence" value="ECO:0007669"/>
    <property type="project" value="InterPro"/>
</dbReference>
<feature type="region of interest" description="Disordered" evidence="1">
    <location>
        <begin position="124"/>
        <end position="143"/>
    </location>
</feature>
<evidence type="ECO:0000313" key="3">
    <source>
        <dbReference type="EMBL" id="GMH93416.1"/>
    </source>
</evidence>
<dbReference type="PANTHER" id="PTHR12847:SF9">
    <property type="entry name" value="NECAP-LIKE PROTEIN CG9132"/>
    <property type="match status" value="1"/>
</dbReference>
<dbReference type="PANTHER" id="PTHR12847">
    <property type="entry name" value="ATP-BINDING CASSETTE ABC TRANSPORTER-RELATED"/>
    <property type="match status" value="1"/>
</dbReference>
<accession>A0A9W7BLG5</accession>
<comment type="caution">
    <text evidence="3">The sequence shown here is derived from an EMBL/GenBank/DDBJ whole genome shotgun (WGS) entry which is preliminary data.</text>
</comment>
<organism evidence="3 4">
    <name type="scientific">Triparma laevis f. inornata</name>
    <dbReference type="NCBI Taxonomy" id="1714386"/>
    <lineage>
        <taxon>Eukaryota</taxon>
        <taxon>Sar</taxon>
        <taxon>Stramenopiles</taxon>
        <taxon>Ochrophyta</taxon>
        <taxon>Bolidophyceae</taxon>
        <taxon>Parmales</taxon>
        <taxon>Triparmaceae</taxon>
        <taxon>Triparma</taxon>
    </lineage>
</organism>
<dbReference type="AlphaFoldDB" id="A0A9W7BLG5"/>
<dbReference type="GO" id="GO:0030125">
    <property type="term" value="C:clathrin vesicle coat"/>
    <property type="evidence" value="ECO:0007669"/>
    <property type="project" value="TreeGrafter"/>
</dbReference>
<proteinExistence type="predicted"/>
<dbReference type="SUPFAM" id="SSF50729">
    <property type="entry name" value="PH domain-like"/>
    <property type="match status" value="1"/>
</dbReference>
<dbReference type="InterPro" id="IPR012466">
    <property type="entry name" value="NECAP_PHear"/>
</dbReference>
<gene>
    <name evidence="3" type="ORF">TL16_g12622</name>
</gene>
<dbReference type="Gene3D" id="2.30.29.30">
    <property type="entry name" value="Pleckstrin-homology domain (PH domain)/Phosphotyrosine-binding domain (PTB)"/>
    <property type="match status" value="1"/>
</dbReference>
<dbReference type="Proteomes" id="UP001162640">
    <property type="component" value="Unassembled WGS sequence"/>
</dbReference>
<protein>
    <recommendedName>
        <fullName evidence="2">NECAP PHear domain-containing protein</fullName>
    </recommendedName>
</protein>
<name>A0A9W7BLG5_9STRA</name>
<evidence type="ECO:0000256" key="1">
    <source>
        <dbReference type="SAM" id="MobiDB-lite"/>
    </source>
</evidence>
<feature type="compositionally biased region" description="Polar residues" evidence="1">
    <location>
        <begin position="198"/>
        <end position="207"/>
    </location>
</feature>
<dbReference type="InterPro" id="IPR011993">
    <property type="entry name" value="PH-like_dom_sf"/>
</dbReference>
<sequence length="460" mass="46471">MSRGSIPSRIERQRALIRNAHVFKLPPRSSSAGWRGADWTEEVWQGLVKVVEREGKCAIILVSEEGVTFAVCPVKEGAVDRCVDSSRYFVLRIENAQGRHMFIGLAFNERNDAFDFNTALSDSAREKEAEKNPTPSFTGPSVDYSIKEGQKIKVAVPKIGSSKDTGGTMSAAAKRRAARQAGQNAKPLRAGGLLAPSSRDTASSRAPSASGGDLLGGVTSSPSPAPAPAPPVEDDLMAAFTTPVAAPAPAPAPVAIDPFAAAPAPAPAPVTIDPFTAAPAPAPAPAPVEVDPFAPAPVAAPVANNDPFAGSSADTFNMGSMGSNLSNNQAPAPAAAPFAAPPAANNMGMGMASMNQMGGLPPPMANMGGGGGGGFGGAPSNDPFASQNMGQPPGPPPGGMMGGMNLGGMNMMGGAPQQGGGMGMGGGQPNNEFGVSALPTTQQFQQPGKDMFGSLGGFLS</sequence>